<dbReference type="PANTHER" id="PTHR38797:SF4">
    <property type="entry name" value="NUCLEAR PORE COMPLEX PROTEIN NUP85"/>
    <property type="match status" value="1"/>
</dbReference>
<name>A0A074Y8Q6_AURSE</name>
<evidence type="ECO:0008006" key="3">
    <source>
        <dbReference type="Google" id="ProtNLM"/>
    </source>
</evidence>
<dbReference type="EMBL" id="KL584763">
    <property type="protein sequence ID" value="KEQ94123.1"/>
    <property type="molecule type" value="Genomic_DNA"/>
</dbReference>
<dbReference type="InterPro" id="IPR053204">
    <property type="entry name" value="Oxopyrrolidines_Biosynth-assoc"/>
</dbReference>
<dbReference type="Proteomes" id="UP000030641">
    <property type="component" value="Unassembled WGS sequence"/>
</dbReference>
<sequence>MDEGLVQISWLEQAAQFESANRFCAILLNRFDTDIAPKIVTGFSQLALDNIQDALEVVVESSAQIRRADIYIPAAAQYFIHASHQLWGFCMRREQYQGEKIWREWLGQSDGSKPTWLGGDGYSVERWRFWKEQLVEALELESRGGRVIDHIVDCSRRAVKAMEDAERADA</sequence>
<keyword evidence="2" id="KW-1185">Reference proteome</keyword>
<accession>A0A074Y8Q6</accession>
<organism evidence="1 2">
    <name type="scientific">Aureobasidium subglaciale (strain EXF-2481)</name>
    <name type="common">Aureobasidium pullulans var. subglaciale</name>
    <dbReference type="NCBI Taxonomy" id="1043005"/>
    <lineage>
        <taxon>Eukaryota</taxon>
        <taxon>Fungi</taxon>
        <taxon>Dikarya</taxon>
        <taxon>Ascomycota</taxon>
        <taxon>Pezizomycotina</taxon>
        <taxon>Dothideomycetes</taxon>
        <taxon>Dothideomycetidae</taxon>
        <taxon>Dothideales</taxon>
        <taxon>Saccotheciaceae</taxon>
        <taxon>Aureobasidium</taxon>
    </lineage>
</organism>
<dbReference type="STRING" id="1043005.A0A074Y8Q6"/>
<protein>
    <recommendedName>
        <fullName evidence="3">Transcription factor domain-containing protein</fullName>
    </recommendedName>
</protein>
<evidence type="ECO:0000313" key="2">
    <source>
        <dbReference type="Proteomes" id="UP000030641"/>
    </source>
</evidence>
<dbReference type="OrthoDB" id="3350591at2759"/>
<reference evidence="1 2" key="1">
    <citation type="journal article" date="2014" name="BMC Genomics">
        <title>Genome sequencing of four Aureobasidium pullulans varieties: biotechnological potential, stress tolerance, and description of new species.</title>
        <authorList>
            <person name="Gostin Ar C."/>
            <person name="Ohm R.A."/>
            <person name="Kogej T."/>
            <person name="Sonjak S."/>
            <person name="Turk M."/>
            <person name="Zajc J."/>
            <person name="Zalar P."/>
            <person name="Grube M."/>
            <person name="Sun H."/>
            <person name="Han J."/>
            <person name="Sharma A."/>
            <person name="Chiniquy J."/>
            <person name="Ngan C.Y."/>
            <person name="Lipzen A."/>
            <person name="Barry K."/>
            <person name="Grigoriev I.V."/>
            <person name="Gunde-Cimerman N."/>
        </authorList>
    </citation>
    <scope>NUCLEOTIDE SEQUENCE [LARGE SCALE GENOMIC DNA]</scope>
    <source>
        <strain evidence="1 2">EXF-2481</strain>
    </source>
</reference>
<dbReference type="InterPro" id="IPR022085">
    <property type="entry name" value="OpdG"/>
</dbReference>
<dbReference type="HOGENOM" id="CLU_109870_0_0_1"/>
<dbReference type="InParanoid" id="A0A074Y8Q6"/>
<dbReference type="PANTHER" id="PTHR38797">
    <property type="entry name" value="NUCLEAR PORE COMPLEX PROTEIN NUP85-RELATED"/>
    <property type="match status" value="1"/>
</dbReference>
<dbReference type="RefSeq" id="XP_013342705.1">
    <property type="nucleotide sequence ID" value="XM_013487251.1"/>
</dbReference>
<dbReference type="AlphaFoldDB" id="A0A074Y8Q6"/>
<dbReference type="Pfam" id="PF12311">
    <property type="entry name" value="DUF3632"/>
    <property type="match status" value="1"/>
</dbReference>
<gene>
    <name evidence="1" type="ORF">AUEXF2481DRAFT_293482</name>
</gene>
<dbReference type="GeneID" id="25363946"/>
<proteinExistence type="predicted"/>
<evidence type="ECO:0000313" key="1">
    <source>
        <dbReference type="EMBL" id="KEQ94123.1"/>
    </source>
</evidence>